<dbReference type="EMBL" id="HG996466">
    <property type="protein sequence ID" value="CAG1860329.1"/>
    <property type="molecule type" value="Genomic_DNA"/>
</dbReference>
<reference evidence="1" key="1">
    <citation type="submission" date="2021-03" db="EMBL/GenBank/DDBJ databases">
        <authorList>
            <consortium name="Genoscope - CEA"/>
            <person name="William W."/>
        </authorList>
    </citation>
    <scope>NUCLEOTIDE SEQUENCE</scope>
    <source>
        <strain evidence="1">Doubled-haploid Pahang</strain>
    </source>
</reference>
<gene>
    <name evidence="1" type="ORF">GSMUA_96330.1</name>
</gene>
<sequence>MWMDNHSCCTSFLWFCGVENFGKWQMNPGIQTSRGWSFMGFLGELKHLNLLLNSVMEQISRSPLIMLQNSVA</sequence>
<protein>
    <submittedName>
        <fullName evidence="1">(wild Malaysian banana) hypothetical protein</fullName>
    </submittedName>
</protein>
<dbReference type="AlphaFoldDB" id="A0A804HX37"/>
<proteinExistence type="predicted"/>
<evidence type="ECO:0000313" key="2">
    <source>
        <dbReference type="EnsemblPlants" id="Ma01_p22300.1"/>
    </source>
</evidence>
<dbReference type="Proteomes" id="UP000012960">
    <property type="component" value="Unplaced"/>
</dbReference>
<name>A0A804HX37_MUSAM</name>
<dbReference type="EnsemblPlants" id="Ma01_t22300.1">
    <property type="protein sequence ID" value="Ma01_p22300.1"/>
    <property type="gene ID" value="Ma01_g22300"/>
</dbReference>
<evidence type="ECO:0000313" key="1">
    <source>
        <dbReference type="EMBL" id="CAG1860329.1"/>
    </source>
</evidence>
<keyword evidence="3" id="KW-1185">Reference proteome</keyword>
<dbReference type="InParanoid" id="A0A804HX37"/>
<dbReference type="Gramene" id="Ma01_t22300.1">
    <property type="protein sequence ID" value="Ma01_p22300.1"/>
    <property type="gene ID" value="Ma01_g22300"/>
</dbReference>
<organism evidence="2 3">
    <name type="scientific">Musa acuminata subsp. malaccensis</name>
    <name type="common">Wild banana</name>
    <name type="synonym">Musa malaccensis</name>
    <dbReference type="NCBI Taxonomy" id="214687"/>
    <lineage>
        <taxon>Eukaryota</taxon>
        <taxon>Viridiplantae</taxon>
        <taxon>Streptophyta</taxon>
        <taxon>Embryophyta</taxon>
        <taxon>Tracheophyta</taxon>
        <taxon>Spermatophyta</taxon>
        <taxon>Magnoliopsida</taxon>
        <taxon>Liliopsida</taxon>
        <taxon>Zingiberales</taxon>
        <taxon>Musaceae</taxon>
        <taxon>Musa</taxon>
    </lineage>
</organism>
<accession>A0A804HX37</accession>
<evidence type="ECO:0000313" key="3">
    <source>
        <dbReference type="Proteomes" id="UP000012960"/>
    </source>
</evidence>
<reference evidence="2" key="2">
    <citation type="submission" date="2021-05" db="UniProtKB">
        <authorList>
            <consortium name="EnsemblPlants"/>
        </authorList>
    </citation>
    <scope>IDENTIFICATION</scope>
    <source>
        <strain evidence="2">subsp. malaccensis</strain>
    </source>
</reference>